<sequence length="68" mass="7966">MSKIVGVRLPDQLYNLVQMYKEEKGHIHDSEAVRDIIRRFLTEVWQPSRSSRHSSGREVREEKGGVED</sequence>
<gene>
    <name evidence="2" type="ordered locus">Arcpr_0913</name>
</gene>
<dbReference type="InterPro" id="IPR010985">
    <property type="entry name" value="Ribbon_hlx_hlx"/>
</dbReference>
<dbReference type="SUPFAM" id="SSF47598">
    <property type="entry name" value="Ribbon-helix-helix"/>
    <property type="match status" value="1"/>
</dbReference>
<dbReference type="RefSeq" id="WP_012940310.1">
    <property type="nucleotide sequence ID" value="NC_013741.1"/>
</dbReference>
<evidence type="ECO:0000313" key="3">
    <source>
        <dbReference type="Proteomes" id="UP000001901"/>
    </source>
</evidence>
<dbReference type="GeneID" id="8739578"/>
<dbReference type="HOGENOM" id="CLU_2783822_0_0_2"/>
<protein>
    <recommendedName>
        <fullName evidence="4">Ribbon-helix-helix protein CopG domain-containing protein</fullName>
    </recommendedName>
</protein>
<name>D2RI49_ARCPA</name>
<accession>D2RI49</accession>
<dbReference type="PaxDb" id="572546-Arcpr_0913"/>
<evidence type="ECO:0000256" key="1">
    <source>
        <dbReference type="SAM" id="MobiDB-lite"/>
    </source>
</evidence>
<keyword evidence="3" id="KW-1185">Reference proteome</keyword>
<feature type="region of interest" description="Disordered" evidence="1">
    <location>
        <begin position="48"/>
        <end position="68"/>
    </location>
</feature>
<dbReference type="Proteomes" id="UP000001901">
    <property type="component" value="Chromosome"/>
</dbReference>
<dbReference type="KEGG" id="apo:Arcpr_0913"/>
<dbReference type="EMBL" id="CP001857">
    <property type="protein sequence ID" value="ADB57974.1"/>
    <property type="molecule type" value="Genomic_DNA"/>
</dbReference>
<reference evidence="2 3" key="1">
    <citation type="journal article" date="2010" name="Stand. Genomic Sci.">
        <title>Complete genome sequence of Archaeoglobus profundus type strain (AV18).</title>
        <authorList>
            <person name="von Jan M."/>
            <person name="Lapidus A."/>
            <person name="Del Rio T.G."/>
            <person name="Copeland A."/>
            <person name="Tice H."/>
            <person name="Cheng J.F."/>
            <person name="Lucas S."/>
            <person name="Chen F."/>
            <person name="Nolan M."/>
            <person name="Goodwin L."/>
            <person name="Han C."/>
            <person name="Pitluck S."/>
            <person name="Liolios K."/>
            <person name="Ivanova N."/>
            <person name="Mavromatis K."/>
            <person name="Ovchinnikova G."/>
            <person name="Chertkov O."/>
            <person name="Pati A."/>
            <person name="Chen A."/>
            <person name="Palaniappan K."/>
            <person name="Land M."/>
            <person name="Hauser L."/>
            <person name="Chang Y.J."/>
            <person name="Jeffries C.D."/>
            <person name="Saunders E."/>
            <person name="Brettin T."/>
            <person name="Detter J.C."/>
            <person name="Chain P."/>
            <person name="Eichinger K."/>
            <person name="Huber H."/>
            <person name="Spring S."/>
            <person name="Rohde M."/>
            <person name="Goker M."/>
            <person name="Wirth R."/>
            <person name="Woyke T."/>
            <person name="Bristow J."/>
            <person name="Eisen J.A."/>
            <person name="Markowitz V."/>
            <person name="Hugenholtz P."/>
            <person name="Kyrpides N.C."/>
            <person name="Klenk H.P."/>
        </authorList>
    </citation>
    <scope>NUCLEOTIDE SEQUENCE [LARGE SCALE GENOMIC DNA]</scope>
    <source>
        <strain evidence="3">DSM 5631 / JCM 9629 / NBRC 100127 / Av18</strain>
    </source>
</reference>
<dbReference type="STRING" id="572546.Arcpr_0913"/>
<proteinExistence type="predicted"/>
<dbReference type="GO" id="GO:0006355">
    <property type="term" value="P:regulation of DNA-templated transcription"/>
    <property type="evidence" value="ECO:0007669"/>
    <property type="project" value="InterPro"/>
</dbReference>
<organism evidence="2 3">
    <name type="scientific">Archaeoglobus profundus (strain DSM 5631 / JCM 9629 / NBRC 100127 / Av18)</name>
    <dbReference type="NCBI Taxonomy" id="572546"/>
    <lineage>
        <taxon>Archaea</taxon>
        <taxon>Methanobacteriati</taxon>
        <taxon>Methanobacteriota</taxon>
        <taxon>Archaeoglobi</taxon>
        <taxon>Archaeoglobales</taxon>
        <taxon>Archaeoglobaceae</taxon>
        <taxon>Archaeoglobus</taxon>
    </lineage>
</organism>
<dbReference type="AlphaFoldDB" id="D2RI49"/>
<evidence type="ECO:0008006" key="4">
    <source>
        <dbReference type="Google" id="ProtNLM"/>
    </source>
</evidence>
<feature type="compositionally biased region" description="Basic and acidic residues" evidence="1">
    <location>
        <begin position="55"/>
        <end position="68"/>
    </location>
</feature>
<evidence type="ECO:0000313" key="2">
    <source>
        <dbReference type="EMBL" id="ADB57974.1"/>
    </source>
</evidence>